<evidence type="ECO:0000313" key="2">
    <source>
        <dbReference type="Proteomes" id="UP001642405"/>
    </source>
</evidence>
<accession>A0ABP0CDY5</accession>
<gene>
    <name evidence="1" type="ORF">SCUCBS95973_007525</name>
</gene>
<reference evidence="1 2" key="1">
    <citation type="submission" date="2024-01" db="EMBL/GenBank/DDBJ databases">
        <authorList>
            <person name="Allen C."/>
            <person name="Tagirdzhanova G."/>
        </authorList>
    </citation>
    <scope>NUCLEOTIDE SEQUENCE [LARGE SCALE GENOMIC DNA]</scope>
</reference>
<evidence type="ECO:0000313" key="1">
    <source>
        <dbReference type="EMBL" id="CAK7230292.1"/>
    </source>
</evidence>
<name>A0ABP0CDY5_9PEZI</name>
<dbReference type="EMBL" id="CAWUHB010000052">
    <property type="protein sequence ID" value="CAK7230292.1"/>
    <property type="molecule type" value="Genomic_DNA"/>
</dbReference>
<dbReference type="Proteomes" id="UP001642405">
    <property type="component" value="Unassembled WGS sequence"/>
</dbReference>
<keyword evidence="2" id="KW-1185">Reference proteome</keyword>
<proteinExistence type="predicted"/>
<comment type="caution">
    <text evidence="1">The sequence shown here is derived from an EMBL/GenBank/DDBJ whole genome shotgun (WGS) entry which is preliminary data.</text>
</comment>
<organism evidence="1 2">
    <name type="scientific">Sporothrix curviconia</name>
    <dbReference type="NCBI Taxonomy" id="1260050"/>
    <lineage>
        <taxon>Eukaryota</taxon>
        <taxon>Fungi</taxon>
        <taxon>Dikarya</taxon>
        <taxon>Ascomycota</taxon>
        <taxon>Pezizomycotina</taxon>
        <taxon>Sordariomycetes</taxon>
        <taxon>Sordariomycetidae</taxon>
        <taxon>Ophiostomatales</taxon>
        <taxon>Ophiostomataceae</taxon>
        <taxon>Sporothrix</taxon>
    </lineage>
</organism>
<sequence>MDFFMSVKDTLRQFRSPPRVAYDLPYVSPRDAPTSNMPLGKSVWLMGSKKEVGSITHTFDCPSNSRPYPSGYQHDLSLITKTDGDADDLSLLGSTSGLPLVDGWANIQEALDGAPLFVASTVAYTNDTTISHGTLTGKQAQDDLHAHVQQAIAEGTQYTWDPETLAQSPQRR</sequence>
<protein>
    <submittedName>
        <fullName evidence="1">Uncharacterized protein</fullName>
    </submittedName>
</protein>